<keyword evidence="4 7" id="KW-0472">Membrane</keyword>
<dbReference type="PANTHER" id="PTHR33048">
    <property type="entry name" value="PTH11-LIKE INTEGRAL MEMBRANE PROTEIN (AFU_ORTHOLOGUE AFUA_5G11245)"/>
    <property type="match status" value="1"/>
</dbReference>
<feature type="transmembrane region" description="Helical" evidence="7">
    <location>
        <begin position="120"/>
        <end position="146"/>
    </location>
</feature>
<feature type="transmembrane region" description="Helical" evidence="7">
    <location>
        <begin position="173"/>
        <end position="192"/>
    </location>
</feature>
<evidence type="ECO:0000256" key="4">
    <source>
        <dbReference type="ARBA" id="ARBA00023136"/>
    </source>
</evidence>
<dbReference type="VEuPathDB" id="FungiDB:An04g02930"/>
<dbReference type="EMBL" id="NKJJ02000002">
    <property type="protein sequence ID" value="TPR04226.1"/>
    <property type="molecule type" value="Genomic_DNA"/>
</dbReference>
<dbReference type="GO" id="GO:0016020">
    <property type="term" value="C:membrane"/>
    <property type="evidence" value="ECO:0007669"/>
    <property type="project" value="UniProtKB-SubCell"/>
</dbReference>
<organism evidence="9 10">
    <name type="scientific">Aspergillus niger</name>
    <dbReference type="NCBI Taxonomy" id="5061"/>
    <lineage>
        <taxon>Eukaryota</taxon>
        <taxon>Fungi</taxon>
        <taxon>Dikarya</taxon>
        <taxon>Ascomycota</taxon>
        <taxon>Pezizomycotina</taxon>
        <taxon>Eurotiomycetes</taxon>
        <taxon>Eurotiomycetidae</taxon>
        <taxon>Eurotiales</taxon>
        <taxon>Aspergillaceae</taxon>
        <taxon>Aspergillus</taxon>
        <taxon>Aspergillus subgen. Circumdati</taxon>
    </lineage>
</organism>
<dbReference type="Proteomes" id="UP000197666">
    <property type="component" value="Unassembled WGS sequence"/>
</dbReference>
<feature type="region of interest" description="Disordered" evidence="6">
    <location>
        <begin position="306"/>
        <end position="339"/>
    </location>
</feature>
<dbReference type="InterPro" id="IPR052337">
    <property type="entry name" value="SAT4-like"/>
</dbReference>
<dbReference type="PANTHER" id="PTHR33048:SF47">
    <property type="entry name" value="INTEGRAL MEMBRANE PROTEIN-RELATED"/>
    <property type="match status" value="1"/>
</dbReference>
<feature type="transmembrane region" description="Helical" evidence="7">
    <location>
        <begin position="46"/>
        <end position="75"/>
    </location>
</feature>
<dbReference type="VEuPathDB" id="FungiDB:ASPNIDRAFT2_52848"/>
<evidence type="ECO:0000256" key="6">
    <source>
        <dbReference type="SAM" id="MobiDB-lite"/>
    </source>
</evidence>
<evidence type="ECO:0000256" key="5">
    <source>
        <dbReference type="ARBA" id="ARBA00038359"/>
    </source>
</evidence>
<evidence type="ECO:0000259" key="8">
    <source>
        <dbReference type="Pfam" id="PF20684"/>
    </source>
</evidence>
<dbReference type="VEuPathDB" id="FungiDB:M747DRAFT_291292"/>
<evidence type="ECO:0000313" key="9">
    <source>
        <dbReference type="EMBL" id="TPR04226.1"/>
    </source>
</evidence>
<sequence length="359" mass="39450">MTPNDRREGTKLIVTAAIFLALSSTSVLLRALAIRIRKSTWKNHDYLTALALFCLTCYAITAIVGVVAGAYGWNITTVPMDKLVISLKAFFASEWFFVVAVAAFRLAILCLYLEIFRGTVFRWCTIVTMAIVTLYCIASILTVALLCRPINANWNIMVNKTCGDVAKTEYASAGFNLAVDLLIVSLPMPIVWTLQMPKEKKVSVTAAFLLGLVTAGVNIERIIQTKTCDQTNTTYCTLDASILVMAEITCGILVSCAPTLGPIFFRARANTYKPPSSGRRGLRTFGSSGRFRPRRKLHVDTLLNSLDDELGQTEEGPKTDTHQMTHIVSPGGSHHTNPGEIRVQSQLSVQESVVPEQRV</sequence>
<evidence type="ECO:0000256" key="1">
    <source>
        <dbReference type="ARBA" id="ARBA00004141"/>
    </source>
</evidence>
<evidence type="ECO:0000256" key="2">
    <source>
        <dbReference type="ARBA" id="ARBA00022692"/>
    </source>
</evidence>
<evidence type="ECO:0000313" key="10">
    <source>
        <dbReference type="Proteomes" id="UP000197666"/>
    </source>
</evidence>
<dbReference type="AlphaFoldDB" id="A0A254UE38"/>
<name>A0A254UE38_ASPNG</name>
<dbReference type="Pfam" id="PF20684">
    <property type="entry name" value="Fung_rhodopsin"/>
    <property type="match status" value="1"/>
</dbReference>
<gene>
    <name evidence="9" type="ORF">CAN33_0028675</name>
</gene>
<accession>A0A254UE38</accession>
<evidence type="ECO:0000256" key="3">
    <source>
        <dbReference type="ARBA" id="ARBA00022989"/>
    </source>
</evidence>
<proteinExistence type="inferred from homology"/>
<feature type="transmembrane region" description="Helical" evidence="7">
    <location>
        <begin position="204"/>
        <end position="223"/>
    </location>
</feature>
<protein>
    <submittedName>
        <fullName evidence="9">Putative integral membrane protein</fullName>
    </submittedName>
</protein>
<feature type="transmembrane region" description="Helical" evidence="7">
    <location>
        <begin position="12"/>
        <end position="34"/>
    </location>
</feature>
<feature type="domain" description="Rhodopsin" evidence="8">
    <location>
        <begin position="30"/>
        <end position="264"/>
    </location>
</feature>
<comment type="caution">
    <text evidence="9">The sequence shown here is derived from an EMBL/GenBank/DDBJ whole genome shotgun (WGS) entry which is preliminary data.</text>
</comment>
<feature type="transmembrane region" description="Helical" evidence="7">
    <location>
        <begin position="243"/>
        <end position="265"/>
    </location>
</feature>
<comment type="similarity">
    <text evidence="5">Belongs to the SAT4 family.</text>
</comment>
<keyword evidence="2 7" id="KW-0812">Transmembrane</keyword>
<evidence type="ECO:0000256" key="7">
    <source>
        <dbReference type="SAM" id="Phobius"/>
    </source>
</evidence>
<dbReference type="InterPro" id="IPR049326">
    <property type="entry name" value="Rhodopsin_dom_fungi"/>
</dbReference>
<dbReference type="VEuPathDB" id="FungiDB:ATCC64974_86910"/>
<reference evidence="10" key="1">
    <citation type="submission" date="2018-10" db="EMBL/GenBank/DDBJ databases">
        <title>FDA dAtabase for Regulatory Grade micrObial Sequences (FDA-ARGOS): Supporting development and validation of Infectious Disease Dx tests.</title>
        <authorList>
            <person name="Kerrigan L."/>
            <person name="Tallon L."/>
            <person name="Sadzewicz L."/>
            <person name="Sengamalay N."/>
            <person name="Ott S."/>
            <person name="Godinez A."/>
            <person name="Nagaraj S."/>
            <person name="Vavikolanu K."/>
            <person name="Nadendla S."/>
            <person name="George J."/>
            <person name="Sichtig H."/>
        </authorList>
    </citation>
    <scope>NUCLEOTIDE SEQUENCE [LARGE SCALE GENOMIC DNA]</scope>
    <source>
        <strain evidence="10">FDAARGOS_311</strain>
    </source>
</reference>
<comment type="subcellular location">
    <subcellularLocation>
        <location evidence="1">Membrane</location>
        <topology evidence="1">Multi-pass membrane protein</topology>
    </subcellularLocation>
</comment>
<keyword evidence="3 7" id="KW-1133">Transmembrane helix</keyword>